<keyword evidence="2" id="KW-1185">Reference proteome</keyword>
<dbReference type="EMBL" id="MU267602">
    <property type="protein sequence ID" value="KAH7915318.1"/>
    <property type="molecule type" value="Genomic_DNA"/>
</dbReference>
<name>A0ACB8AQQ8_9AGAM</name>
<dbReference type="Proteomes" id="UP000790377">
    <property type="component" value="Unassembled WGS sequence"/>
</dbReference>
<comment type="caution">
    <text evidence="1">The sequence shown here is derived from an EMBL/GenBank/DDBJ whole genome shotgun (WGS) entry which is preliminary data.</text>
</comment>
<evidence type="ECO:0000313" key="2">
    <source>
        <dbReference type="Proteomes" id="UP000790377"/>
    </source>
</evidence>
<organism evidence="1 2">
    <name type="scientific">Hygrophoropsis aurantiaca</name>
    <dbReference type="NCBI Taxonomy" id="72124"/>
    <lineage>
        <taxon>Eukaryota</taxon>
        <taxon>Fungi</taxon>
        <taxon>Dikarya</taxon>
        <taxon>Basidiomycota</taxon>
        <taxon>Agaricomycotina</taxon>
        <taxon>Agaricomycetes</taxon>
        <taxon>Agaricomycetidae</taxon>
        <taxon>Boletales</taxon>
        <taxon>Coniophorineae</taxon>
        <taxon>Hygrophoropsidaceae</taxon>
        <taxon>Hygrophoropsis</taxon>
    </lineage>
</organism>
<evidence type="ECO:0000313" key="1">
    <source>
        <dbReference type="EMBL" id="KAH7915318.1"/>
    </source>
</evidence>
<accession>A0ACB8AQQ8</accession>
<proteinExistence type="predicted"/>
<sequence length="317" mass="34481">MVLSRSLVSAALGLLASSSVVNAVLSWNQTEFFFVFGDSYTTDGYNISAGVNSPDPGYTSSNGPNWVEFLSSTYNQTALTTFDLASGGATIDAALVPPYLPTVLSVVDQVTQFNEYLAPKPYGAQWNSSNSLFGIFIGINDVGNSVGWTNITQFEFYGVLMDRLFTQVEDLYQTGARNFLFLTVPPTNRAPLFYEQGPAAAAQMGTDIANYNTQLTQSVRYFEATHPDVETVTVFDTQPIFNTLLDEAETFGFVNITGYCAAYENGTPTPTYQVEGCAPVSSYFWLNTLHPLFTIHNILAKAISTALSGYPATTIPT</sequence>
<gene>
    <name evidence="1" type="ORF">BJ138DRAFT_1055250</name>
</gene>
<reference evidence="1" key="1">
    <citation type="journal article" date="2021" name="New Phytol.">
        <title>Evolutionary innovations through gain and loss of genes in the ectomycorrhizal Boletales.</title>
        <authorList>
            <person name="Wu G."/>
            <person name="Miyauchi S."/>
            <person name="Morin E."/>
            <person name="Kuo A."/>
            <person name="Drula E."/>
            <person name="Varga T."/>
            <person name="Kohler A."/>
            <person name="Feng B."/>
            <person name="Cao Y."/>
            <person name="Lipzen A."/>
            <person name="Daum C."/>
            <person name="Hundley H."/>
            <person name="Pangilinan J."/>
            <person name="Johnson J."/>
            <person name="Barry K."/>
            <person name="LaButti K."/>
            <person name="Ng V."/>
            <person name="Ahrendt S."/>
            <person name="Min B."/>
            <person name="Choi I.G."/>
            <person name="Park H."/>
            <person name="Plett J.M."/>
            <person name="Magnuson J."/>
            <person name="Spatafora J.W."/>
            <person name="Nagy L.G."/>
            <person name="Henrissat B."/>
            <person name="Grigoriev I.V."/>
            <person name="Yang Z.L."/>
            <person name="Xu J."/>
            <person name="Martin F.M."/>
        </authorList>
    </citation>
    <scope>NUCLEOTIDE SEQUENCE</scope>
    <source>
        <strain evidence="1">ATCC 28755</strain>
    </source>
</reference>
<protein>
    <submittedName>
        <fullName evidence="1">Carbohydrate esterase family 16 protein</fullName>
    </submittedName>
</protein>